<evidence type="ECO:0000313" key="1">
    <source>
        <dbReference type="EMBL" id="GMR30039.1"/>
    </source>
</evidence>
<proteinExistence type="predicted"/>
<comment type="caution">
    <text evidence="1">The sequence shown here is derived from an EMBL/GenBank/DDBJ whole genome shotgun (WGS) entry which is preliminary data.</text>
</comment>
<sequence>TRRRVRHHSHQTAVAIAGDGDERGLLIEVIRRSRPHIRHFLVDIRTIGLLRLYIGGVEGEESIGANDGDADTVRTANCESLRVVSSQMLACESHLAESMELKVLYFDCCIVRGHTRIN</sequence>
<protein>
    <submittedName>
        <fullName evidence="1">Uncharacterized protein</fullName>
    </submittedName>
</protein>
<dbReference type="Proteomes" id="UP001328107">
    <property type="component" value="Unassembled WGS sequence"/>
</dbReference>
<keyword evidence="2" id="KW-1185">Reference proteome</keyword>
<dbReference type="AlphaFoldDB" id="A0AAN4YYH1"/>
<accession>A0AAN4YYH1</accession>
<reference evidence="2" key="1">
    <citation type="submission" date="2022-10" db="EMBL/GenBank/DDBJ databases">
        <title>Genome assembly of Pristionchus species.</title>
        <authorList>
            <person name="Yoshida K."/>
            <person name="Sommer R.J."/>
        </authorList>
    </citation>
    <scope>NUCLEOTIDE SEQUENCE [LARGE SCALE GENOMIC DNA]</scope>
    <source>
        <strain evidence="2">RS5460</strain>
    </source>
</reference>
<organism evidence="1 2">
    <name type="scientific">Pristionchus mayeri</name>
    <dbReference type="NCBI Taxonomy" id="1317129"/>
    <lineage>
        <taxon>Eukaryota</taxon>
        <taxon>Metazoa</taxon>
        <taxon>Ecdysozoa</taxon>
        <taxon>Nematoda</taxon>
        <taxon>Chromadorea</taxon>
        <taxon>Rhabditida</taxon>
        <taxon>Rhabditina</taxon>
        <taxon>Diplogasteromorpha</taxon>
        <taxon>Diplogasteroidea</taxon>
        <taxon>Neodiplogasteridae</taxon>
        <taxon>Pristionchus</taxon>
    </lineage>
</organism>
<feature type="non-terminal residue" evidence="1">
    <location>
        <position position="118"/>
    </location>
</feature>
<feature type="non-terminal residue" evidence="1">
    <location>
        <position position="1"/>
    </location>
</feature>
<gene>
    <name evidence="1" type="ORF">PMAYCL1PPCAC_00234</name>
</gene>
<dbReference type="EMBL" id="BTRK01000001">
    <property type="protein sequence ID" value="GMR30039.1"/>
    <property type="molecule type" value="Genomic_DNA"/>
</dbReference>
<name>A0AAN4YYH1_9BILA</name>
<evidence type="ECO:0000313" key="2">
    <source>
        <dbReference type="Proteomes" id="UP001328107"/>
    </source>
</evidence>